<reference evidence="10" key="1">
    <citation type="submission" date="2010-05" db="EMBL/GenBank/DDBJ databases">
        <title>The Genome Sequence of Magnaporthe poae strain ATCC 64411.</title>
        <authorList>
            <consortium name="The Broad Institute Genome Sequencing Platform"/>
            <consortium name="Broad Institute Genome Sequencing Center for Infectious Disease"/>
            <person name="Ma L.-J."/>
            <person name="Dead R."/>
            <person name="Young S."/>
            <person name="Zeng Q."/>
            <person name="Koehrsen M."/>
            <person name="Alvarado L."/>
            <person name="Berlin A."/>
            <person name="Chapman S.B."/>
            <person name="Chen Z."/>
            <person name="Freedman E."/>
            <person name="Gellesch M."/>
            <person name="Goldberg J."/>
            <person name="Griggs A."/>
            <person name="Gujja S."/>
            <person name="Heilman E.R."/>
            <person name="Heiman D."/>
            <person name="Hepburn T."/>
            <person name="Howarth C."/>
            <person name="Jen D."/>
            <person name="Larson L."/>
            <person name="Mehta T."/>
            <person name="Neiman D."/>
            <person name="Pearson M."/>
            <person name="Roberts A."/>
            <person name="Saif S."/>
            <person name="Shea T."/>
            <person name="Shenoy N."/>
            <person name="Sisk P."/>
            <person name="Stolte C."/>
            <person name="Sykes S."/>
            <person name="Walk T."/>
            <person name="White J."/>
            <person name="Yandava C."/>
            <person name="Haas B."/>
            <person name="Nusbaum C."/>
            <person name="Birren B."/>
        </authorList>
    </citation>
    <scope>NUCLEOTIDE SEQUENCE</scope>
    <source>
        <strain evidence="10">ATCC 64411</strain>
    </source>
</reference>
<dbReference type="InterPro" id="IPR006634">
    <property type="entry name" value="TLC-dom"/>
</dbReference>
<feature type="transmembrane region" description="Helical" evidence="8">
    <location>
        <begin position="71"/>
        <end position="88"/>
    </location>
</feature>
<dbReference type="SMART" id="SM00724">
    <property type="entry name" value="TLC"/>
    <property type="match status" value="1"/>
</dbReference>
<dbReference type="VEuPathDB" id="FungiDB:MAPG_01967"/>
<gene>
    <name evidence="10" type="ORF">MAPG_01967</name>
</gene>
<dbReference type="InterPro" id="IPR016439">
    <property type="entry name" value="Lag1/Lac1-like"/>
</dbReference>
<dbReference type="EnsemblFungi" id="MAPG_01967T0">
    <property type="protein sequence ID" value="MAPG_01967T0"/>
    <property type="gene ID" value="MAPG_01967"/>
</dbReference>
<evidence type="ECO:0000256" key="5">
    <source>
        <dbReference type="ARBA" id="ARBA00023136"/>
    </source>
</evidence>
<evidence type="ECO:0000259" key="9">
    <source>
        <dbReference type="PROSITE" id="PS50922"/>
    </source>
</evidence>
<feature type="transmembrane region" description="Helical" evidence="8">
    <location>
        <begin position="364"/>
        <end position="385"/>
    </location>
</feature>
<feature type="region of interest" description="Disordered" evidence="7">
    <location>
        <begin position="468"/>
        <end position="504"/>
    </location>
</feature>
<feature type="region of interest" description="Disordered" evidence="7">
    <location>
        <begin position="1"/>
        <end position="25"/>
    </location>
</feature>
<evidence type="ECO:0000256" key="7">
    <source>
        <dbReference type="SAM" id="MobiDB-lite"/>
    </source>
</evidence>
<feature type="transmembrane region" description="Helical" evidence="8">
    <location>
        <begin position="121"/>
        <end position="141"/>
    </location>
</feature>
<comment type="subcellular location">
    <subcellularLocation>
        <location evidence="1">Membrane</location>
        <topology evidence="1">Multi-pass membrane protein</topology>
    </subcellularLocation>
</comment>
<dbReference type="STRING" id="644358.A0A0C4DQ30"/>
<keyword evidence="5 6" id="KW-0472">Membrane</keyword>
<evidence type="ECO:0000256" key="8">
    <source>
        <dbReference type="SAM" id="Phobius"/>
    </source>
</evidence>
<evidence type="ECO:0000256" key="3">
    <source>
        <dbReference type="ARBA" id="ARBA00022692"/>
    </source>
</evidence>
<evidence type="ECO:0000256" key="6">
    <source>
        <dbReference type="PROSITE-ProRule" id="PRU00205"/>
    </source>
</evidence>
<accession>A0A0C4DQ30</accession>
<sequence length="504" mass="57588">MSSLQGDGGGTLEPPSPRRSVVRDPSIIRKDTMNGPLYMQASNKTMLVRRVKRRGDGPLKNFTRWCVDNQTGLSFNLLALLALTHFFFPKSREYTSKFFSSSHYNPRTEKYGIGSDDGYQILFWIVVFTGIRASAMEYILAPFAKWHGLKKRKAVTRFSEQGWLIGYYAVFWPMGLYIYRYSEYYMSLRNLWTGWPSRELDGLMKGYMLAQLAFWLQQILVINIEERRKDHWQMLAHHIITISLIYASYRYGYTRVGNLILILMDGVDIVFSSAKCLKYLGYNRACDVFFGLFMVSWVLARHVAYLMVCYSVWRDTTTEMGDRCWRDTAKGIDGPLPKPSGLMYIAEPLWDSEAVVCFDESVKWGFLSVLLMLQGITLVWLMAIFRVAVKVIRGTGAEDTRSDDEEGETEELDQHEYADGRTKINVVEAALANHGGKMSYNDDADNDDDQPIEEEVGVEDIDLKGWGRRSGVKRQASSSTGVSLPGHSDRKELLGRIGCEKQVD</sequence>
<dbReference type="OMA" id="KFFHLSY"/>
<proteinExistence type="inferred from homology"/>
<feature type="transmembrane region" description="Helical" evidence="8">
    <location>
        <begin position="162"/>
        <end position="182"/>
    </location>
</feature>
<evidence type="ECO:0000313" key="11">
    <source>
        <dbReference type="EnsemblFungi" id="MAPG_01967T0"/>
    </source>
</evidence>
<dbReference type="PROSITE" id="PS50922">
    <property type="entry name" value="TLC"/>
    <property type="match status" value="1"/>
</dbReference>
<dbReference type="PANTHER" id="PTHR12560">
    <property type="entry name" value="LONGEVITY ASSURANCE FACTOR 1 LAG1"/>
    <property type="match status" value="1"/>
</dbReference>
<feature type="transmembrane region" description="Helical" evidence="8">
    <location>
        <begin position="202"/>
        <end position="222"/>
    </location>
</feature>
<dbReference type="AlphaFoldDB" id="A0A0C4DQ30"/>
<evidence type="ECO:0000256" key="2">
    <source>
        <dbReference type="ARBA" id="ARBA00009808"/>
    </source>
</evidence>
<feature type="transmembrane region" description="Helical" evidence="8">
    <location>
        <begin position="289"/>
        <end position="313"/>
    </location>
</feature>
<dbReference type="PANTHER" id="PTHR12560:SF0">
    <property type="entry name" value="LD18904P"/>
    <property type="match status" value="1"/>
</dbReference>
<dbReference type="GO" id="GO:0050291">
    <property type="term" value="F:sphingosine N-acyltransferase activity"/>
    <property type="evidence" value="ECO:0007669"/>
    <property type="project" value="InterPro"/>
</dbReference>
<name>A0A0C4DQ30_MAGP6</name>
<feature type="compositionally biased region" description="Basic and acidic residues" evidence="7">
    <location>
        <begin position="487"/>
        <end position="504"/>
    </location>
</feature>
<evidence type="ECO:0000256" key="1">
    <source>
        <dbReference type="ARBA" id="ARBA00004141"/>
    </source>
</evidence>
<reference evidence="11" key="4">
    <citation type="journal article" date="2015" name="G3 (Bethesda)">
        <title>Genome sequences of three phytopathogenic species of the Magnaporthaceae family of fungi.</title>
        <authorList>
            <person name="Okagaki L.H."/>
            <person name="Nunes C.C."/>
            <person name="Sailsbery J."/>
            <person name="Clay B."/>
            <person name="Brown D."/>
            <person name="John T."/>
            <person name="Oh Y."/>
            <person name="Young N."/>
            <person name="Fitzgerald M."/>
            <person name="Haas B.J."/>
            <person name="Zeng Q."/>
            <person name="Young S."/>
            <person name="Adiconis X."/>
            <person name="Fan L."/>
            <person name="Levin J.Z."/>
            <person name="Mitchell T.K."/>
            <person name="Okubara P.A."/>
            <person name="Farman M.L."/>
            <person name="Kohn L.M."/>
            <person name="Birren B."/>
            <person name="Ma L.-J."/>
            <person name="Dean R.A."/>
        </authorList>
    </citation>
    <scope>NUCLEOTIDE SEQUENCE</scope>
    <source>
        <strain evidence="11">ATCC 64411 / 73-15</strain>
    </source>
</reference>
<dbReference type="EMBL" id="ADBL01000493">
    <property type="status" value="NOT_ANNOTATED_CDS"/>
    <property type="molecule type" value="Genomic_DNA"/>
</dbReference>
<reference evidence="11" key="5">
    <citation type="submission" date="2015-06" db="UniProtKB">
        <authorList>
            <consortium name="EnsemblFungi"/>
        </authorList>
    </citation>
    <scope>IDENTIFICATION</scope>
    <source>
        <strain evidence="11">ATCC 64411</strain>
    </source>
</reference>
<dbReference type="Pfam" id="PF03798">
    <property type="entry name" value="TRAM_LAG1_CLN8"/>
    <property type="match status" value="1"/>
</dbReference>
<feature type="compositionally biased region" description="Gly residues" evidence="7">
    <location>
        <begin position="1"/>
        <end position="11"/>
    </location>
</feature>
<dbReference type="GO" id="GO:0016020">
    <property type="term" value="C:membrane"/>
    <property type="evidence" value="ECO:0007669"/>
    <property type="project" value="UniProtKB-SubCell"/>
</dbReference>
<dbReference type="GO" id="GO:0046513">
    <property type="term" value="P:ceramide biosynthetic process"/>
    <property type="evidence" value="ECO:0007669"/>
    <property type="project" value="InterPro"/>
</dbReference>
<reference evidence="12" key="2">
    <citation type="submission" date="2010-05" db="EMBL/GenBank/DDBJ databases">
        <title>The genome sequence of Magnaporthe poae strain ATCC 64411.</title>
        <authorList>
            <person name="Ma L.-J."/>
            <person name="Dead R."/>
            <person name="Young S."/>
            <person name="Zeng Q."/>
            <person name="Koehrsen M."/>
            <person name="Alvarado L."/>
            <person name="Berlin A."/>
            <person name="Chapman S.B."/>
            <person name="Chen Z."/>
            <person name="Freedman E."/>
            <person name="Gellesch M."/>
            <person name="Goldberg J."/>
            <person name="Griggs A."/>
            <person name="Gujja S."/>
            <person name="Heilman E.R."/>
            <person name="Heiman D."/>
            <person name="Hepburn T."/>
            <person name="Howarth C."/>
            <person name="Jen D."/>
            <person name="Larson L."/>
            <person name="Mehta T."/>
            <person name="Neiman D."/>
            <person name="Pearson M."/>
            <person name="Roberts A."/>
            <person name="Saif S."/>
            <person name="Shea T."/>
            <person name="Shenoy N."/>
            <person name="Sisk P."/>
            <person name="Stolte C."/>
            <person name="Sykes S."/>
            <person name="Walk T."/>
            <person name="White J."/>
            <person name="Yandava C."/>
            <person name="Haas B."/>
            <person name="Nusbaum C."/>
            <person name="Birren B."/>
        </authorList>
    </citation>
    <scope>NUCLEOTIDE SEQUENCE [LARGE SCALE GENOMIC DNA]</scope>
    <source>
        <strain evidence="12">ATCC 64411 / 73-15</strain>
    </source>
</reference>
<dbReference type="Proteomes" id="UP000011715">
    <property type="component" value="Unassembled WGS sequence"/>
</dbReference>
<keyword evidence="4 8" id="KW-1133">Transmembrane helix</keyword>
<keyword evidence="12" id="KW-1185">Reference proteome</keyword>
<protein>
    <recommendedName>
        <fullName evidence="9">TLC domain-containing protein</fullName>
    </recommendedName>
</protein>
<dbReference type="OrthoDB" id="537032at2759"/>
<evidence type="ECO:0000313" key="12">
    <source>
        <dbReference type="Proteomes" id="UP000011715"/>
    </source>
</evidence>
<dbReference type="EMBL" id="GL876967">
    <property type="protein sequence ID" value="KLU82899.1"/>
    <property type="molecule type" value="Genomic_DNA"/>
</dbReference>
<dbReference type="eggNOG" id="KOG1607">
    <property type="taxonomic scope" value="Eukaryota"/>
</dbReference>
<reference evidence="10" key="3">
    <citation type="submission" date="2011-03" db="EMBL/GenBank/DDBJ databases">
        <title>Annotation of Magnaporthe poae ATCC 64411.</title>
        <authorList>
            <person name="Ma L.-J."/>
            <person name="Dead R."/>
            <person name="Young S.K."/>
            <person name="Zeng Q."/>
            <person name="Gargeya S."/>
            <person name="Fitzgerald M."/>
            <person name="Haas B."/>
            <person name="Abouelleil A."/>
            <person name="Alvarado L."/>
            <person name="Arachchi H.M."/>
            <person name="Berlin A."/>
            <person name="Brown A."/>
            <person name="Chapman S.B."/>
            <person name="Chen Z."/>
            <person name="Dunbar C."/>
            <person name="Freedman E."/>
            <person name="Gearin G."/>
            <person name="Gellesch M."/>
            <person name="Goldberg J."/>
            <person name="Griggs A."/>
            <person name="Gujja S."/>
            <person name="Heiman D."/>
            <person name="Howarth C."/>
            <person name="Larson L."/>
            <person name="Lui A."/>
            <person name="MacDonald P.J.P."/>
            <person name="Mehta T."/>
            <person name="Montmayeur A."/>
            <person name="Murphy C."/>
            <person name="Neiman D."/>
            <person name="Pearson M."/>
            <person name="Priest M."/>
            <person name="Roberts A."/>
            <person name="Saif S."/>
            <person name="Shea T."/>
            <person name="Shenoy N."/>
            <person name="Sisk P."/>
            <person name="Stolte C."/>
            <person name="Sykes S."/>
            <person name="Yandava C."/>
            <person name="Wortman J."/>
            <person name="Nusbaum C."/>
            <person name="Birren B."/>
        </authorList>
    </citation>
    <scope>NUCLEOTIDE SEQUENCE</scope>
    <source>
        <strain evidence="10">ATCC 64411</strain>
    </source>
</reference>
<evidence type="ECO:0000313" key="10">
    <source>
        <dbReference type="EMBL" id="KLU82899.1"/>
    </source>
</evidence>
<feature type="domain" description="TLC" evidence="9">
    <location>
        <begin position="154"/>
        <end position="393"/>
    </location>
</feature>
<comment type="similarity">
    <text evidence="2">Belongs to the sphingosine N-acyltransferase family.</text>
</comment>
<keyword evidence="3 6" id="KW-0812">Transmembrane</keyword>
<evidence type="ECO:0000256" key="4">
    <source>
        <dbReference type="ARBA" id="ARBA00022989"/>
    </source>
</evidence>
<organism evidence="11 12">
    <name type="scientific">Magnaporthiopsis poae (strain ATCC 64411 / 73-15)</name>
    <name type="common">Kentucky bluegrass fungus</name>
    <name type="synonym">Magnaporthe poae</name>
    <dbReference type="NCBI Taxonomy" id="644358"/>
    <lineage>
        <taxon>Eukaryota</taxon>
        <taxon>Fungi</taxon>
        <taxon>Dikarya</taxon>
        <taxon>Ascomycota</taxon>
        <taxon>Pezizomycotina</taxon>
        <taxon>Sordariomycetes</taxon>
        <taxon>Sordariomycetidae</taxon>
        <taxon>Magnaporthales</taxon>
        <taxon>Magnaporthaceae</taxon>
        <taxon>Magnaporthiopsis</taxon>
    </lineage>
</organism>